<protein>
    <submittedName>
        <fullName evidence="2">Uncharacterized protein</fullName>
    </submittedName>
</protein>
<feature type="region of interest" description="Disordered" evidence="1">
    <location>
        <begin position="126"/>
        <end position="163"/>
    </location>
</feature>
<name>A0A1B6H5P5_9HEMI</name>
<dbReference type="EMBL" id="GECU01037782">
    <property type="protein sequence ID" value="JAS69924.1"/>
    <property type="molecule type" value="Transcribed_RNA"/>
</dbReference>
<feature type="non-terminal residue" evidence="2">
    <location>
        <position position="1"/>
    </location>
</feature>
<organism evidence="2">
    <name type="scientific">Homalodisca liturata</name>
    <dbReference type="NCBI Taxonomy" id="320908"/>
    <lineage>
        <taxon>Eukaryota</taxon>
        <taxon>Metazoa</taxon>
        <taxon>Ecdysozoa</taxon>
        <taxon>Arthropoda</taxon>
        <taxon>Hexapoda</taxon>
        <taxon>Insecta</taxon>
        <taxon>Pterygota</taxon>
        <taxon>Neoptera</taxon>
        <taxon>Paraneoptera</taxon>
        <taxon>Hemiptera</taxon>
        <taxon>Auchenorrhyncha</taxon>
        <taxon>Membracoidea</taxon>
        <taxon>Cicadellidae</taxon>
        <taxon>Cicadellinae</taxon>
        <taxon>Proconiini</taxon>
        <taxon>Homalodisca</taxon>
    </lineage>
</organism>
<reference evidence="2" key="1">
    <citation type="submission" date="2015-11" db="EMBL/GenBank/DDBJ databases">
        <title>De novo transcriptome assembly of four potential Pierce s Disease insect vectors from Arizona vineyards.</title>
        <authorList>
            <person name="Tassone E.E."/>
        </authorList>
    </citation>
    <scope>NUCLEOTIDE SEQUENCE</scope>
</reference>
<feature type="compositionally biased region" description="Polar residues" evidence="1">
    <location>
        <begin position="126"/>
        <end position="148"/>
    </location>
</feature>
<dbReference type="AlphaFoldDB" id="A0A1B6H5P5"/>
<accession>A0A1B6H5P5</accession>
<gene>
    <name evidence="2" type="ORF">g.3195</name>
</gene>
<sequence length="220" mass="25180">ELNGKKKQLNQVKEVKLNCNKQHSLNVKTISNDSVEKNSYNEIAKKPDYYSKFNLKPAFVIIENRCDQFQGFPEKKPISNKIKSLHKVIDPKYSTTKEQPSKYSISEINVLPPLIKNKKQLKSITQVAKNKNVSRQSKKGNTNKTKGSISEKDNHVKKKKVTYKSSDEKNVLLKDGVEPISKKSERNTIANIIEKNKIKAHVEDNQFHKKCCKLSEPSSK</sequence>
<evidence type="ECO:0000313" key="2">
    <source>
        <dbReference type="EMBL" id="JAS69924.1"/>
    </source>
</evidence>
<feature type="non-terminal residue" evidence="2">
    <location>
        <position position="220"/>
    </location>
</feature>
<evidence type="ECO:0000256" key="1">
    <source>
        <dbReference type="SAM" id="MobiDB-lite"/>
    </source>
</evidence>
<proteinExistence type="predicted"/>